<reference evidence="2" key="1">
    <citation type="submission" date="2017-09" db="EMBL/GenBank/DDBJ databases">
        <title>Depth-based differentiation of microbial function through sediment-hosted aquifers and enrichment of novel symbionts in the deep terrestrial subsurface.</title>
        <authorList>
            <person name="Probst A.J."/>
            <person name="Ladd B."/>
            <person name="Jarett J.K."/>
            <person name="Geller-Mcgrath D.E."/>
            <person name="Sieber C.M.K."/>
            <person name="Emerson J.B."/>
            <person name="Anantharaman K."/>
            <person name="Thomas B.C."/>
            <person name="Malmstrom R."/>
            <person name="Stieglmeier M."/>
            <person name="Klingl A."/>
            <person name="Woyke T."/>
            <person name="Ryan C.M."/>
            <person name="Banfield J.F."/>
        </authorList>
    </citation>
    <scope>NUCLEOTIDE SEQUENCE [LARGE SCALE GENOMIC DNA]</scope>
</reference>
<evidence type="ECO:0000313" key="2">
    <source>
        <dbReference type="Proteomes" id="UP000229401"/>
    </source>
</evidence>
<sequence>MIKGNKKRKGQPIEFLGKKLDPEYYPILYKWAESNPETLKSQLLNLAKLPGGSIVNAMQSLESDLQHG</sequence>
<protein>
    <submittedName>
        <fullName evidence="1">Uncharacterized protein</fullName>
    </submittedName>
</protein>
<evidence type="ECO:0000313" key="1">
    <source>
        <dbReference type="EMBL" id="PIY72296.1"/>
    </source>
</evidence>
<dbReference type="AlphaFoldDB" id="A0A2M7QK23"/>
<gene>
    <name evidence="1" type="ORF">COY87_01705</name>
</gene>
<accession>A0A2M7QK23</accession>
<dbReference type="Proteomes" id="UP000229401">
    <property type="component" value="Unassembled WGS sequence"/>
</dbReference>
<name>A0A2M7QK23_9BACT</name>
<proteinExistence type="predicted"/>
<organism evidence="1 2">
    <name type="scientific">Candidatus Roizmanbacteria bacterium CG_4_10_14_0_8_um_filter_33_9</name>
    <dbReference type="NCBI Taxonomy" id="1974826"/>
    <lineage>
        <taxon>Bacteria</taxon>
        <taxon>Candidatus Roizmaniibacteriota</taxon>
    </lineage>
</organism>
<dbReference type="EMBL" id="PFLI01000061">
    <property type="protein sequence ID" value="PIY72296.1"/>
    <property type="molecule type" value="Genomic_DNA"/>
</dbReference>
<comment type="caution">
    <text evidence="1">The sequence shown here is derived from an EMBL/GenBank/DDBJ whole genome shotgun (WGS) entry which is preliminary data.</text>
</comment>